<evidence type="ECO:0000256" key="1">
    <source>
        <dbReference type="SAM" id="MobiDB-lite"/>
    </source>
</evidence>
<feature type="region of interest" description="Disordered" evidence="1">
    <location>
        <begin position="57"/>
        <end position="98"/>
    </location>
</feature>
<gene>
    <name evidence="2" type="ORF">DFR35_2217</name>
</gene>
<dbReference type="AlphaFoldDB" id="A0A497XAW8"/>
<dbReference type="EMBL" id="RCCI01000006">
    <property type="protein sequence ID" value="RLJ63588.1"/>
    <property type="molecule type" value="Genomic_DNA"/>
</dbReference>
<dbReference type="SUPFAM" id="SSF74653">
    <property type="entry name" value="TolA/TonB C-terminal domain"/>
    <property type="match status" value="1"/>
</dbReference>
<proteinExistence type="predicted"/>
<dbReference type="Proteomes" id="UP000268908">
    <property type="component" value="Unassembled WGS sequence"/>
</dbReference>
<feature type="compositionally biased region" description="Low complexity" evidence="1">
    <location>
        <begin position="76"/>
        <end position="87"/>
    </location>
</feature>
<evidence type="ECO:0000313" key="2">
    <source>
        <dbReference type="EMBL" id="RLJ63588.1"/>
    </source>
</evidence>
<organism evidence="2 3">
    <name type="scientific">Sulfurisoma sediminicola</name>
    <dbReference type="NCBI Taxonomy" id="1381557"/>
    <lineage>
        <taxon>Bacteria</taxon>
        <taxon>Pseudomonadati</taxon>
        <taxon>Pseudomonadota</taxon>
        <taxon>Betaproteobacteria</taxon>
        <taxon>Nitrosomonadales</taxon>
        <taxon>Sterolibacteriaceae</taxon>
        <taxon>Sulfurisoma</taxon>
    </lineage>
</organism>
<sequence length="214" mass="22502">MARDRSAVARAYALSILIHGAVLGMPMPHGSGRGASHPAPLQAILVNAVHLASARSEDSVLTPPVPMDASDVPEMDAPASADSTSASGIPLASPPPQPPEPMQPIYRTAAELHLKPIPLTPIDLAEFARIYPGARARFSVLIDEKGKIDAINVREGSHPALAEAFRSFLGKARFVPGRIAAQPVKSELMIEIALPELRPSTAPQGGSTATLRLQ</sequence>
<reference evidence="2 3" key="1">
    <citation type="submission" date="2018-10" db="EMBL/GenBank/DDBJ databases">
        <title>Genomic Encyclopedia of Type Strains, Phase IV (KMG-IV): sequencing the most valuable type-strain genomes for metagenomic binning, comparative biology and taxonomic classification.</title>
        <authorList>
            <person name="Goeker M."/>
        </authorList>
    </citation>
    <scope>NUCLEOTIDE SEQUENCE [LARGE SCALE GENOMIC DNA]</scope>
    <source>
        <strain evidence="2 3">DSM 26916</strain>
    </source>
</reference>
<accession>A0A497XAW8</accession>
<protein>
    <recommendedName>
        <fullName evidence="4">TonB C-terminal domain-containing protein</fullName>
    </recommendedName>
</protein>
<evidence type="ECO:0000313" key="3">
    <source>
        <dbReference type="Proteomes" id="UP000268908"/>
    </source>
</evidence>
<comment type="caution">
    <text evidence="2">The sequence shown here is derived from an EMBL/GenBank/DDBJ whole genome shotgun (WGS) entry which is preliminary data.</text>
</comment>
<name>A0A497XAW8_9PROT</name>
<keyword evidence="3" id="KW-1185">Reference proteome</keyword>
<evidence type="ECO:0008006" key="4">
    <source>
        <dbReference type="Google" id="ProtNLM"/>
    </source>
</evidence>
<dbReference type="Gene3D" id="3.30.1150.10">
    <property type="match status" value="1"/>
</dbReference>